<evidence type="ECO:0000256" key="3">
    <source>
        <dbReference type="ARBA" id="ARBA00022475"/>
    </source>
</evidence>
<feature type="transmembrane region" description="Helical" evidence="7">
    <location>
        <begin position="243"/>
        <end position="262"/>
    </location>
</feature>
<dbReference type="GO" id="GO:0022857">
    <property type="term" value="F:transmembrane transporter activity"/>
    <property type="evidence" value="ECO:0007669"/>
    <property type="project" value="InterPro"/>
</dbReference>
<feature type="transmembrane region" description="Helical" evidence="7">
    <location>
        <begin position="408"/>
        <end position="427"/>
    </location>
</feature>
<comment type="subcellular location">
    <subcellularLocation>
        <location evidence="1">Cell membrane</location>
        <topology evidence="1">Multi-pass membrane protein</topology>
    </subcellularLocation>
</comment>
<keyword evidence="10" id="KW-1185">Reference proteome</keyword>
<organism evidence="9 10">
    <name type="scientific">Weissella paramesenteroides ATCC 33313</name>
    <dbReference type="NCBI Taxonomy" id="585506"/>
    <lineage>
        <taxon>Bacteria</taxon>
        <taxon>Bacillati</taxon>
        <taxon>Bacillota</taxon>
        <taxon>Bacilli</taxon>
        <taxon>Lactobacillales</taxon>
        <taxon>Lactobacillaceae</taxon>
        <taxon>Weissella</taxon>
    </lineage>
</organism>
<dbReference type="Proteomes" id="UP000004528">
    <property type="component" value="Unassembled WGS sequence"/>
</dbReference>
<feature type="transmembrane region" description="Helical" evidence="7">
    <location>
        <begin position="274"/>
        <end position="291"/>
    </location>
</feature>
<evidence type="ECO:0000313" key="9">
    <source>
        <dbReference type="EMBL" id="EER74125.1"/>
    </source>
</evidence>
<dbReference type="Pfam" id="PF07690">
    <property type="entry name" value="MFS_1"/>
    <property type="match status" value="1"/>
</dbReference>
<name>C5RCG9_WEIPA</name>
<evidence type="ECO:0000256" key="7">
    <source>
        <dbReference type="SAM" id="Phobius"/>
    </source>
</evidence>
<feature type="domain" description="Major facilitator superfamily (MFS) profile" evidence="8">
    <location>
        <begin position="43"/>
        <end position="520"/>
    </location>
</feature>
<dbReference type="InterPro" id="IPR020846">
    <property type="entry name" value="MFS_dom"/>
</dbReference>
<reference evidence="9 10" key="1">
    <citation type="submission" date="2009-04" db="EMBL/GenBank/DDBJ databases">
        <authorList>
            <person name="Qin X."/>
            <person name="Bachman B."/>
            <person name="Battles P."/>
            <person name="Bell A."/>
            <person name="Bess C."/>
            <person name="Bickham C."/>
            <person name="Chaboub L."/>
            <person name="Chen D."/>
            <person name="Coyle M."/>
            <person name="Deiros D.R."/>
            <person name="Dinh H."/>
            <person name="Forbes L."/>
            <person name="Fowler G."/>
            <person name="Francisco L."/>
            <person name="Fu Q."/>
            <person name="Gubbala S."/>
            <person name="Hale W."/>
            <person name="Han Y."/>
            <person name="Hemphill L."/>
            <person name="Highlander S.K."/>
            <person name="Hirani K."/>
            <person name="Hogues M."/>
            <person name="Jackson L."/>
            <person name="Jakkamsetti A."/>
            <person name="Javaid M."/>
            <person name="Jiang H."/>
            <person name="Korchina V."/>
            <person name="Kovar C."/>
            <person name="Lara F."/>
            <person name="Lee S."/>
            <person name="Mata R."/>
            <person name="Mathew T."/>
            <person name="Moen C."/>
            <person name="Morales K."/>
            <person name="Munidasa M."/>
            <person name="Nazareth L."/>
            <person name="Ngo R."/>
            <person name="Nguyen L."/>
            <person name="Okwuonu G."/>
            <person name="Ongeri F."/>
            <person name="Patil S."/>
            <person name="Petrosino J."/>
            <person name="Pham C."/>
            <person name="Pham P."/>
            <person name="Pu L.-L."/>
            <person name="Puazo M."/>
            <person name="Raj R."/>
            <person name="Reid J."/>
            <person name="Rouhana J."/>
            <person name="Saada N."/>
            <person name="Shang Y."/>
            <person name="Simmons D."/>
            <person name="Thornton R."/>
            <person name="Warren J."/>
            <person name="Weissenberger G."/>
            <person name="Zhang J."/>
            <person name="Zhang L."/>
            <person name="Zhou C."/>
            <person name="Zhu D."/>
            <person name="Muzny D."/>
            <person name="Worley K."/>
            <person name="Gibbs R."/>
        </authorList>
    </citation>
    <scope>NUCLEOTIDE SEQUENCE [LARGE SCALE GENOMIC DNA]</scope>
    <source>
        <strain evidence="9 10">ATCC 33313</strain>
    </source>
</reference>
<feature type="transmembrane region" description="Helical" evidence="7">
    <location>
        <begin position="311"/>
        <end position="328"/>
    </location>
</feature>
<evidence type="ECO:0000313" key="10">
    <source>
        <dbReference type="Proteomes" id="UP000004528"/>
    </source>
</evidence>
<feature type="transmembrane region" description="Helical" evidence="7">
    <location>
        <begin position="348"/>
        <end position="365"/>
    </location>
</feature>
<feature type="transmembrane region" description="Helical" evidence="7">
    <location>
        <begin position="109"/>
        <end position="127"/>
    </location>
</feature>
<feature type="transmembrane region" description="Helical" evidence="7">
    <location>
        <begin position="494"/>
        <end position="514"/>
    </location>
</feature>
<feature type="transmembrane region" description="Helical" evidence="7">
    <location>
        <begin position="44"/>
        <end position="65"/>
    </location>
</feature>
<dbReference type="PANTHER" id="PTHR42718">
    <property type="entry name" value="MAJOR FACILITATOR SUPERFAMILY MULTIDRUG TRANSPORTER MFSC"/>
    <property type="match status" value="1"/>
</dbReference>
<dbReference type="PROSITE" id="PS50850">
    <property type="entry name" value="MFS"/>
    <property type="match status" value="1"/>
</dbReference>
<feature type="transmembrane region" description="Helical" evidence="7">
    <location>
        <begin position="133"/>
        <end position="160"/>
    </location>
</feature>
<dbReference type="SUPFAM" id="SSF103473">
    <property type="entry name" value="MFS general substrate transporter"/>
    <property type="match status" value="1"/>
</dbReference>
<accession>C5RCG9</accession>
<dbReference type="CDD" id="cd17503">
    <property type="entry name" value="MFS_LmrB_MDR_like"/>
    <property type="match status" value="1"/>
</dbReference>
<evidence type="ECO:0000256" key="6">
    <source>
        <dbReference type="ARBA" id="ARBA00023136"/>
    </source>
</evidence>
<feature type="transmembrane region" description="Helical" evidence="7">
    <location>
        <begin position="377"/>
        <end position="396"/>
    </location>
</feature>
<dbReference type="InterPro" id="IPR011701">
    <property type="entry name" value="MFS"/>
</dbReference>
<evidence type="ECO:0000256" key="1">
    <source>
        <dbReference type="ARBA" id="ARBA00004651"/>
    </source>
</evidence>
<dbReference type="NCBIfam" id="TIGR00711">
    <property type="entry name" value="efflux_EmrB"/>
    <property type="match status" value="1"/>
</dbReference>
<dbReference type="eggNOG" id="COG0477">
    <property type="taxonomic scope" value="Bacteria"/>
</dbReference>
<sequence>MIKLVASFTIKNCDYIKNGGKQMAQNKSVAFDVNGKPFNRSAMVAVLLIGTFAGVLMQTSLGTAIPTLMKDFDISFATAQQATTWFLLANGVMMPVSAFLSTRIKSKTLYNIAYALLTLGMATTAFTPADSNMWWMFLAGRIITAIAVGVTMPLMQVVMINIFPAEERGAAMGLNGIVIGLAPAIGPSLSGWILEKDHSFLGLTISNSWRTIFILPLIVIVIAFILSFFLVKNVLPTKKIKLDILSFVLAIAGFGVFLWGFTNVATDGWGDVKSVMTPIAIGLIVILVFIWRQLKMKVPFMDVSVFKNHQFTITTLAVMMTMMAMMGVEMMLPTYLQNVHGMTTLDSGLVLLPGALMMGILAPITGRAYDRIGAKRLSIVGFSILALGTLPFIFISTSTPSSFITTLYALRMFGVVMAMMPLMTMSMSVLPPNEAAHATASNNTARQVASSVVVALLTSVTQNIMNNNEPSKALQAANPLQYGSDILNASMKGFHVSFAIGFAFSIIGIILSLFMRSGRVEAYGTTNHVAIKNEKED</sequence>
<protein>
    <submittedName>
        <fullName evidence="9">Drug resistance MFS transporter, drug:H+ antiporter-2 family</fullName>
    </submittedName>
</protein>
<keyword evidence="4 7" id="KW-0812">Transmembrane</keyword>
<feature type="transmembrane region" description="Helical" evidence="7">
    <location>
        <begin position="213"/>
        <end position="231"/>
    </location>
</feature>
<dbReference type="InterPro" id="IPR004638">
    <property type="entry name" value="EmrB-like"/>
</dbReference>
<comment type="caution">
    <text evidence="9">The sequence shown here is derived from an EMBL/GenBank/DDBJ whole genome shotgun (WGS) entry which is preliminary data.</text>
</comment>
<proteinExistence type="predicted"/>
<dbReference type="STRING" id="585506.HMPREF0877_1665"/>
<dbReference type="InterPro" id="IPR036259">
    <property type="entry name" value="MFS_trans_sf"/>
</dbReference>
<gene>
    <name evidence="9" type="ORF">HMPREF0877_1665</name>
</gene>
<evidence type="ECO:0000256" key="5">
    <source>
        <dbReference type="ARBA" id="ARBA00022989"/>
    </source>
</evidence>
<feature type="transmembrane region" description="Helical" evidence="7">
    <location>
        <begin position="85"/>
        <end position="102"/>
    </location>
</feature>
<evidence type="ECO:0000256" key="4">
    <source>
        <dbReference type="ARBA" id="ARBA00022692"/>
    </source>
</evidence>
<keyword evidence="3" id="KW-1003">Cell membrane</keyword>
<keyword evidence="6 7" id="KW-0472">Membrane</keyword>
<dbReference type="Gene3D" id="1.20.1250.20">
    <property type="entry name" value="MFS general substrate transporter like domains"/>
    <property type="match status" value="2"/>
</dbReference>
<dbReference type="PANTHER" id="PTHR42718:SF24">
    <property type="entry name" value="MAJOR FACILITATOR SUPERFAMILY (MFS) PROFILE DOMAIN-CONTAINING PROTEIN"/>
    <property type="match status" value="1"/>
</dbReference>
<dbReference type="GO" id="GO:0005886">
    <property type="term" value="C:plasma membrane"/>
    <property type="evidence" value="ECO:0007669"/>
    <property type="project" value="UniProtKB-SubCell"/>
</dbReference>
<evidence type="ECO:0000259" key="8">
    <source>
        <dbReference type="PROSITE" id="PS50850"/>
    </source>
</evidence>
<feature type="transmembrane region" description="Helical" evidence="7">
    <location>
        <begin position="172"/>
        <end position="193"/>
    </location>
</feature>
<dbReference type="AlphaFoldDB" id="C5RCG9"/>
<dbReference type="HOGENOM" id="CLU_000960_28_0_9"/>
<dbReference type="EMBL" id="ACKU01000032">
    <property type="protein sequence ID" value="EER74125.1"/>
    <property type="molecule type" value="Genomic_DNA"/>
</dbReference>
<evidence type="ECO:0000256" key="2">
    <source>
        <dbReference type="ARBA" id="ARBA00022448"/>
    </source>
</evidence>
<keyword evidence="5 7" id="KW-1133">Transmembrane helix</keyword>
<keyword evidence="2" id="KW-0813">Transport</keyword>